<accession>A0A829X367</accession>
<organism evidence="1 2">
    <name type="scientific">Gluconobacter oxydans NBRC 3293</name>
    <dbReference type="NCBI Taxonomy" id="1315969"/>
    <lineage>
        <taxon>Bacteria</taxon>
        <taxon>Pseudomonadati</taxon>
        <taxon>Pseudomonadota</taxon>
        <taxon>Alphaproteobacteria</taxon>
        <taxon>Acetobacterales</taxon>
        <taxon>Acetobacteraceae</taxon>
        <taxon>Gluconobacter</taxon>
    </lineage>
</organism>
<dbReference type="Proteomes" id="UP000484858">
    <property type="component" value="Unassembled WGS sequence"/>
</dbReference>
<reference evidence="1 2" key="1">
    <citation type="submission" date="2013-04" db="EMBL/GenBank/DDBJ databases">
        <title>Gluconobacter oxydans NBRC 3293 whole genome sequence.</title>
        <authorList>
            <person name="Matsutani M."/>
            <person name="Yakushi T."/>
            <person name="Matsushita K."/>
        </authorList>
    </citation>
    <scope>NUCLEOTIDE SEQUENCE [LARGE SCALE GENOMIC DNA]</scope>
    <source>
        <strain evidence="1 2">NBRC 3293</strain>
    </source>
</reference>
<dbReference type="EMBL" id="BARJ01000009">
    <property type="protein sequence ID" value="GEM17277.1"/>
    <property type="molecule type" value="Genomic_DNA"/>
</dbReference>
<evidence type="ECO:0000313" key="2">
    <source>
        <dbReference type="Proteomes" id="UP000484858"/>
    </source>
</evidence>
<evidence type="ECO:0000313" key="1">
    <source>
        <dbReference type="EMBL" id="GEM17277.1"/>
    </source>
</evidence>
<gene>
    <name evidence="1" type="ORF">NBRC3293_1774</name>
</gene>
<proteinExistence type="predicted"/>
<dbReference type="AlphaFoldDB" id="A0A829X367"/>
<sequence>MVYQSAIASGATSRYAVAAECAGDIVAFLPVSHKPETPFR</sequence>
<name>A0A829X367_GLUOY</name>
<comment type="caution">
    <text evidence="1">The sequence shown here is derived from an EMBL/GenBank/DDBJ whole genome shotgun (WGS) entry which is preliminary data.</text>
</comment>
<protein>
    <submittedName>
        <fullName evidence="1">Uncharacterized protein</fullName>
    </submittedName>
</protein>